<evidence type="ECO:0000313" key="2">
    <source>
        <dbReference type="EMBL" id="CBH15993.1"/>
    </source>
</evidence>
<dbReference type="KEGG" id="tbg:TbgDal_X10860"/>
<reference evidence="3" key="1">
    <citation type="journal article" date="2010" name="PLoS Negl. Trop. Dis.">
        <title>The genome sequence of Trypanosoma brucei gambiense, causative agent of chronic human african trypanosomiasis.</title>
        <authorList>
            <person name="Jackson A.P."/>
            <person name="Sanders M."/>
            <person name="Berry A."/>
            <person name="McQuillan J."/>
            <person name="Aslett M.A."/>
            <person name="Quail M.A."/>
            <person name="Chukualim B."/>
            <person name="Capewell P."/>
            <person name="MacLeod A."/>
            <person name="Melville S.E."/>
            <person name="Gibson W."/>
            <person name="Barry J.D."/>
            <person name="Berriman M."/>
            <person name="Hertz-Fowler C."/>
        </authorList>
    </citation>
    <scope>NUCLEOTIDE SEQUENCE [LARGE SCALE GENOMIC DNA]</scope>
    <source>
        <strain evidence="3">MHOM/CI/86/DAL972</strain>
    </source>
</reference>
<dbReference type="RefSeq" id="XP_011778257.1">
    <property type="nucleotide sequence ID" value="XM_011779955.1"/>
</dbReference>
<keyword evidence="1" id="KW-0472">Membrane</keyword>
<evidence type="ECO:0000313" key="3">
    <source>
        <dbReference type="Proteomes" id="UP000002316"/>
    </source>
</evidence>
<feature type="transmembrane region" description="Helical" evidence="1">
    <location>
        <begin position="24"/>
        <end position="46"/>
    </location>
</feature>
<name>D0A3Z9_TRYB9</name>
<accession>D0A3Z9</accession>
<dbReference type="EMBL" id="FN554973">
    <property type="protein sequence ID" value="CBH15993.1"/>
    <property type="molecule type" value="Genomic_DNA"/>
</dbReference>
<keyword evidence="1" id="KW-0812">Transmembrane</keyword>
<feature type="transmembrane region" description="Helical" evidence="1">
    <location>
        <begin position="66"/>
        <end position="89"/>
    </location>
</feature>
<dbReference type="GeneID" id="23864260"/>
<gene>
    <name evidence="2" type="ORF">TbgDal_X10860</name>
</gene>
<organism evidence="2 3">
    <name type="scientific">Trypanosoma brucei gambiense (strain MHOM/CI/86/DAL972)</name>
    <dbReference type="NCBI Taxonomy" id="679716"/>
    <lineage>
        <taxon>Eukaryota</taxon>
        <taxon>Discoba</taxon>
        <taxon>Euglenozoa</taxon>
        <taxon>Kinetoplastea</taxon>
        <taxon>Metakinetoplastina</taxon>
        <taxon>Trypanosomatida</taxon>
        <taxon>Trypanosomatidae</taxon>
        <taxon>Trypanosoma</taxon>
    </lineage>
</organism>
<dbReference type="Proteomes" id="UP000002316">
    <property type="component" value="Chromosome 10"/>
</dbReference>
<protein>
    <submittedName>
        <fullName evidence="2">Uncharacterized protein</fullName>
    </submittedName>
</protein>
<evidence type="ECO:0000256" key="1">
    <source>
        <dbReference type="SAM" id="Phobius"/>
    </source>
</evidence>
<sequence length="109" mass="12853">MHHSFSTPITLLRKHISLFLSFPLLRAASILLLFFLFCILLFSFFFVCVRVNFSESYFASLPSLTYIYSCIFVHVFPFCHSSLFASLLLNPQHPFPSNKYVYIYIYIYI</sequence>
<keyword evidence="1" id="KW-1133">Transmembrane helix</keyword>
<proteinExistence type="predicted"/>
<dbReference type="AlphaFoldDB" id="D0A3Z9"/>